<dbReference type="AlphaFoldDB" id="X0SVU8"/>
<evidence type="ECO:0000313" key="2">
    <source>
        <dbReference type="EMBL" id="GAF85323.1"/>
    </source>
</evidence>
<reference evidence="2" key="1">
    <citation type="journal article" date="2014" name="Front. Microbiol.">
        <title>High frequency of phylogenetically diverse reductive dehalogenase-homologous genes in deep subseafloor sedimentary metagenomes.</title>
        <authorList>
            <person name="Kawai M."/>
            <person name="Futagami T."/>
            <person name="Toyoda A."/>
            <person name="Takaki Y."/>
            <person name="Nishi S."/>
            <person name="Hori S."/>
            <person name="Arai W."/>
            <person name="Tsubouchi T."/>
            <person name="Morono Y."/>
            <person name="Uchiyama I."/>
            <person name="Ito T."/>
            <person name="Fujiyama A."/>
            <person name="Inagaki F."/>
            <person name="Takami H."/>
        </authorList>
    </citation>
    <scope>NUCLEOTIDE SEQUENCE</scope>
    <source>
        <strain evidence="2">Expedition CK06-06</strain>
    </source>
</reference>
<gene>
    <name evidence="2" type="ORF">S01H1_04666</name>
</gene>
<feature type="compositionally biased region" description="Polar residues" evidence="1">
    <location>
        <begin position="182"/>
        <end position="191"/>
    </location>
</feature>
<organism evidence="2">
    <name type="scientific">marine sediment metagenome</name>
    <dbReference type="NCBI Taxonomy" id="412755"/>
    <lineage>
        <taxon>unclassified sequences</taxon>
        <taxon>metagenomes</taxon>
        <taxon>ecological metagenomes</taxon>
    </lineage>
</organism>
<evidence type="ECO:0000256" key="1">
    <source>
        <dbReference type="SAM" id="MobiDB-lite"/>
    </source>
</evidence>
<dbReference type="EMBL" id="BARS01002452">
    <property type="protein sequence ID" value="GAF85323.1"/>
    <property type="molecule type" value="Genomic_DNA"/>
</dbReference>
<feature type="non-terminal residue" evidence="2">
    <location>
        <position position="1"/>
    </location>
</feature>
<feature type="region of interest" description="Disordered" evidence="1">
    <location>
        <begin position="182"/>
        <end position="212"/>
    </location>
</feature>
<name>X0SVU8_9ZZZZ</name>
<accession>X0SVU8</accession>
<protein>
    <submittedName>
        <fullName evidence="2">Uncharacterized protein</fullName>
    </submittedName>
</protein>
<comment type="caution">
    <text evidence="2">The sequence shown here is derived from an EMBL/GenBank/DDBJ whole genome shotgun (WGS) entry which is preliminary data.</text>
</comment>
<sequence>SSGTSEDYIDPEKVHGSTIYDKDGNPISASYLLSEFVDNDWQSDEINYLRVKVKPENAGTFTFYVRSAMQTTGGDWINDPESSSVTDQQSWPVQVHSLNVKPYTSIHTNPIGAKLYVDGVLKATTPYGAYWFEAGDVLLLTLDGYQDYEYTLTASDIGTQKTFNLVPIGPVSLTLTPPFTSATYSHSQQEGSHIWGRRVGSTPSESPPESGIIEHKSIVGANIAGGTIGMFLMS</sequence>
<proteinExistence type="predicted"/>